<dbReference type="Pfam" id="PF13635">
    <property type="entry name" value="DUF4143"/>
    <property type="match status" value="1"/>
</dbReference>
<dbReference type="PANTHER" id="PTHR43566">
    <property type="entry name" value="CONSERVED PROTEIN"/>
    <property type="match status" value="1"/>
</dbReference>
<protein>
    <submittedName>
        <fullName evidence="3">DUF4143 domain-containing protein</fullName>
    </submittedName>
</protein>
<evidence type="ECO:0000259" key="1">
    <source>
        <dbReference type="Pfam" id="PF13173"/>
    </source>
</evidence>
<sequence>MLNAFGAVAIDGPKWCGKTWTALNHGNSVTYIGDPTGNFQNRQAAQLDPSLVLDGEAPKVIDEWQEVPALWDAVRFSVDQSAERGRYILTGSSTPNFKGVLHSGAGRIGVTRMRPMSLFESGYSTGVVSLSAMFELRLESRFTGEVTVDALIKHVIMGGWPGTRDMSPRDAREVTEGYLYAVTHNDISRIDSVSRNPHRVMMLLRSLARNESTIASLRRLKKDMQEYDDDILDEKTITDYLEVLQRLFLIDDQPAFNPNMRSSVRVGKMPKRHLADPSLAAAALGATQETLKGDLNTFGFLFEAMCERDLRIYAQCADGELYHYRDGRGREIDAVITLPDGRWAAMEIKLGAHQIDEAASKLLALQADMKRDPKAIPPSLLCVVCGMTAYAYTRPDGVCVVPITALRE</sequence>
<feature type="domain" description="AAA" evidence="1">
    <location>
        <begin position="7"/>
        <end position="120"/>
    </location>
</feature>
<gene>
    <name evidence="3" type="ORF">QN215_07575</name>
</gene>
<dbReference type="PANTHER" id="PTHR43566:SF2">
    <property type="entry name" value="DUF4143 DOMAIN-CONTAINING PROTEIN"/>
    <property type="match status" value="1"/>
</dbReference>
<feature type="domain" description="DUF4143" evidence="2">
    <location>
        <begin position="185"/>
        <end position="350"/>
    </location>
</feature>
<accession>A0AB39U9L0</accession>
<dbReference type="Pfam" id="PF13173">
    <property type="entry name" value="AAA_14"/>
    <property type="match status" value="1"/>
</dbReference>
<dbReference type="KEGG" id="baqk:QN215_07575"/>
<evidence type="ECO:0000313" key="3">
    <source>
        <dbReference type="EMBL" id="XDS45582.1"/>
    </source>
</evidence>
<dbReference type="InterPro" id="IPR025420">
    <property type="entry name" value="DUF4143"/>
</dbReference>
<organism evidence="3">
    <name type="scientific">Bifidobacterium aquikefiricola</name>
    <dbReference type="NCBI Taxonomy" id="3059038"/>
    <lineage>
        <taxon>Bacteria</taxon>
        <taxon>Bacillati</taxon>
        <taxon>Actinomycetota</taxon>
        <taxon>Actinomycetes</taxon>
        <taxon>Bifidobacteriales</taxon>
        <taxon>Bifidobacteriaceae</taxon>
        <taxon>Bifidobacterium</taxon>
    </lineage>
</organism>
<dbReference type="InterPro" id="IPR041682">
    <property type="entry name" value="AAA_14"/>
</dbReference>
<proteinExistence type="predicted"/>
<dbReference type="AlphaFoldDB" id="A0AB39U9L0"/>
<dbReference type="EMBL" id="CP129674">
    <property type="protein sequence ID" value="XDS45582.1"/>
    <property type="molecule type" value="Genomic_DNA"/>
</dbReference>
<name>A0AB39U9L0_9BIFI</name>
<evidence type="ECO:0000259" key="2">
    <source>
        <dbReference type="Pfam" id="PF13635"/>
    </source>
</evidence>
<reference evidence="3" key="1">
    <citation type="submission" date="2023-07" db="EMBL/GenBank/DDBJ databases">
        <title>Bifidobacterium aquikefiriaerophilum sp. nov. and Bifidobacterium eccum sp. nov., isolated from water kefir.</title>
        <authorList>
            <person name="Breselge S."/>
            <person name="Bellassi P."/>
            <person name="Barcenilla C."/>
            <person name="Alvarez-Ordonez A."/>
            <person name="Morelli L."/>
            <person name="Cotter P.D."/>
        </authorList>
    </citation>
    <scope>NUCLEOTIDE SEQUENCE</scope>
    <source>
        <strain evidence="3">WK041_4_12</strain>
    </source>
</reference>